<dbReference type="InterPro" id="IPR006439">
    <property type="entry name" value="HAD-SF_hydro_IA"/>
</dbReference>
<organism evidence="1 2">
    <name type="scientific">Thermoflexibacter ruber</name>
    <dbReference type="NCBI Taxonomy" id="1003"/>
    <lineage>
        <taxon>Bacteria</taxon>
        <taxon>Pseudomonadati</taxon>
        <taxon>Bacteroidota</taxon>
        <taxon>Cytophagia</taxon>
        <taxon>Cytophagales</taxon>
        <taxon>Thermoflexibacteraceae</taxon>
        <taxon>Thermoflexibacter</taxon>
    </lineage>
</organism>
<dbReference type="Gene3D" id="3.40.50.1000">
    <property type="entry name" value="HAD superfamily/HAD-like"/>
    <property type="match status" value="1"/>
</dbReference>
<dbReference type="InterPro" id="IPR041492">
    <property type="entry name" value="HAD_2"/>
</dbReference>
<gene>
    <name evidence="1" type="ORF">SAMN04488541_101833</name>
</gene>
<dbReference type="NCBIfam" id="TIGR02254">
    <property type="entry name" value="YjjG_YfnB"/>
    <property type="match status" value="1"/>
</dbReference>
<dbReference type="SUPFAM" id="SSF56784">
    <property type="entry name" value="HAD-like"/>
    <property type="match status" value="1"/>
</dbReference>
<dbReference type="PANTHER" id="PTHR47478">
    <property type="match status" value="1"/>
</dbReference>
<dbReference type="SFLD" id="SFLDS00003">
    <property type="entry name" value="Haloacid_Dehalogenase"/>
    <property type="match status" value="1"/>
</dbReference>
<proteinExistence type="predicted"/>
<dbReference type="EMBL" id="FONY01000018">
    <property type="protein sequence ID" value="SFF16105.1"/>
    <property type="molecule type" value="Genomic_DNA"/>
</dbReference>
<dbReference type="OrthoDB" id="9802350at2"/>
<name>A0A1I2GEV7_9BACT</name>
<dbReference type="InterPro" id="IPR011951">
    <property type="entry name" value="HAD-SF_hydro_IA_YjjG/PynA"/>
</dbReference>
<dbReference type="Gene3D" id="1.10.150.240">
    <property type="entry name" value="Putative phosphatase, domain 2"/>
    <property type="match status" value="1"/>
</dbReference>
<accession>A0A1I2GEV7</accession>
<dbReference type="PANTHER" id="PTHR47478:SF1">
    <property type="entry name" value="PYRIMIDINE 5'-NUCLEOTIDASE YJJG"/>
    <property type="match status" value="1"/>
</dbReference>
<evidence type="ECO:0000313" key="1">
    <source>
        <dbReference type="EMBL" id="SFF16105.1"/>
    </source>
</evidence>
<dbReference type="InterPro" id="IPR023214">
    <property type="entry name" value="HAD_sf"/>
</dbReference>
<sequence length="232" mass="27337">MSKKYQHLFFDLDHTLWDFEKNSEETLKELFDELALQELLKVDFPIFMQCFRKINHALWDAYNHHQTDRKTIRTQRFELIRKELDCPPSEVFEQMNHAYLERCPQKPHLIPHSLEVLEYLQSDYILHIISNGFEEVQKQKMQSSGILHFFAEIITSETTQYRKPSKEIFEFALGKIQTTKADTLMIGDNLTTDIAGANNAGIDAVFYNPERLIHNEPITFEITSLKEIKTIL</sequence>
<evidence type="ECO:0000313" key="2">
    <source>
        <dbReference type="Proteomes" id="UP000199513"/>
    </source>
</evidence>
<dbReference type="InterPro" id="IPR023198">
    <property type="entry name" value="PGP-like_dom2"/>
</dbReference>
<dbReference type="Pfam" id="PF13419">
    <property type="entry name" value="HAD_2"/>
    <property type="match status" value="1"/>
</dbReference>
<keyword evidence="1" id="KW-0378">Hydrolase</keyword>
<dbReference type="NCBIfam" id="TIGR01549">
    <property type="entry name" value="HAD-SF-IA-v1"/>
    <property type="match status" value="1"/>
</dbReference>
<dbReference type="SFLD" id="SFLDG01135">
    <property type="entry name" value="C1.5.6:_HAD__Beta-PGM__Phospha"/>
    <property type="match status" value="1"/>
</dbReference>
<dbReference type="SFLD" id="SFLDG01129">
    <property type="entry name" value="C1.5:_HAD__Beta-PGM__Phosphata"/>
    <property type="match status" value="1"/>
</dbReference>
<dbReference type="AlphaFoldDB" id="A0A1I2GEV7"/>
<keyword evidence="2" id="KW-1185">Reference proteome</keyword>
<dbReference type="Proteomes" id="UP000199513">
    <property type="component" value="Unassembled WGS sequence"/>
</dbReference>
<dbReference type="InterPro" id="IPR036412">
    <property type="entry name" value="HAD-like_sf"/>
</dbReference>
<dbReference type="RefSeq" id="WP_091545154.1">
    <property type="nucleotide sequence ID" value="NZ_FONY01000018.1"/>
</dbReference>
<dbReference type="GO" id="GO:0008253">
    <property type="term" value="F:5'-nucleotidase activity"/>
    <property type="evidence" value="ECO:0007669"/>
    <property type="project" value="InterPro"/>
</dbReference>
<protein>
    <submittedName>
        <fullName evidence="1">Putative hydrolase of the HAD superfamily</fullName>
    </submittedName>
</protein>
<dbReference type="InterPro" id="IPR052550">
    <property type="entry name" value="Pyrimidine_5'-ntase_YjjG"/>
</dbReference>
<dbReference type="STRING" id="1003.SAMN04488541_101833"/>
<reference evidence="1 2" key="1">
    <citation type="submission" date="2016-10" db="EMBL/GenBank/DDBJ databases">
        <authorList>
            <person name="de Groot N.N."/>
        </authorList>
    </citation>
    <scope>NUCLEOTIDE SEQUENCE [LARGE SCALE GENOMIC DNA]</scope>
    <source>
        <strain>GEY</strain>
        <strain evidence="2">DSM 9560</strain>
    </source>
</reference>